<reference evidence="3 4" key="1">
    <citation type="submission" date="2024-04" db="EMBL/GenBank/DDBJ databases">
        <title>whole genome sequencing of Lutimonas vermicola strain IMCC1616.</title>
        <authorList>
            <person name="Bae S.S."/>
        </authorList>
    </citation>
    <scope>NUCLEOTIDE SEQUENCE [LARGE SCALE GENOMIC DNA]</scope>
    <source>
        <strain evidence="3 4">IMCC1616</strain>
    </source>
</reference>
<dbReference type="Proteomes" id="UP001474120">
    <property type="component" value="Unassembled WGS sequence"/>
</dbReference>
<dbReference type="PANTHER" id="PTHR48090">
    <property type="entry name" value="UNDECAPRENYL-PHOSPHATE 4-DEOXY-4-FORMAMIDO-L-ARABINOSE TRANSFERASE-RELATED"/>
    <property type="match status" value="1"/>
</dbReference>
<name>A0ABU9L3Y6_9FLAO</name>
<protein>
    <submittedName>
        <fullName evidence="3">Glycosyltransferase family 2 protein</fullName>
    </submittedName>
</protein>
<comment type="caution">
    <text evidence="3">The sequence shown here is derived from an EMBL/GenBank/DDBJ whole genome shotgun (WGS) entry which is preliminary data.</text>
</comment>
<gene>
    <name evidence="3" type="ORF">AABB81_14735</name>
</gene>
<keyword evidence="1" id="KW-1133">Transmembrane helix</keyword>
<dbReference type="InterPro" id="IPR001173">
    <property type="entry name" value="Glyco_trans_2-like"/>
</dbReference>
<evidence type="ECO:0000313" key="3">
    <source>
        <dbReference type="EMBL" id="MEL4457161.1"/>
    </source>
</evidence>
<sequence length="351" mass="40189">MQQTLLNKTTIPFISIILPCYNEEAILEVNVNAIINYLETNTKYKWEIVIVDDGSNDKTGEIADNLENNYSNIKVIHHPCNLNLGRALQTGFCNTKGDIIVVMDIDLSYSVEHIGSMVDKIMETSCDMVLASPYMKGGKVTNVPFLRKVMSLWLNRFMRFSAQQKYHTYTGMVRAYKADFIRNINLKTTDYEINPEIMYKAMIVRARIIEIPAHLDWTEQNKFLDKRTSSIRIIKAFFSGIMAAFIFRPYIFFLGIGSVLMFLSLFELIWLLIDTLKDFKQSITLEGSTLNSFSLSLAKQFANNPQTFIVGGITFLAAIQMLSLGFLSLQSKRYFEELFHLSTSIKKNSDN</sequence>
<feature type="domain" description="Glycosyltransferase 2-like" evidence="2">
    <location>
        <begin position="15"/>
        <end position="181"/>
    </location>
</feature>
<dbReference type="InterPro" id="IPR029044">
    <property type="entry name" value="Nucleotide-diphossugar_trans"/>
</dbReference>
<dbReference type="Pfam" id="PF00535">
    <property type="entry name" value="Glycos_transf_2"/>
    <property type="match status" value="1"/>
</dbReference>
<keyword evidence="1" id="KW-0472">Membrane</keyword>
<keyword evidence="4" id="KW-1185">Reference proteome</keyword>
<evidence type="ECO:0000256" key="1">
    <source>
        <dbReference type="SAM" id="Phobius"/>
    </source>
</evidence>
<dbReference type="EMBL" id="JBCDNA010000003">
    <property type="protein sequence ID" value="MEL4457161.1"/>
    <property type="molecule type" value="Genomic_DNA"/>
</dbReference>
<dbReference type="CDD" id="cd04179">
    <property type="entry name" value="DPM_DPG-synthase_like"/>
    <property type="match status" value="1"/>
</dbReference>
<dbReference type="RefSeq" id="WP_342161321.1">
    <property type="nucleotide sequence ID" value="NZ_JBCDNA010000003.1"/>
</dbReference>
<feature type="transmembrane region" description="Helical" evidence="1">
    <location>
        <begin position="308"/>
        <end position="329"/>
    </location>
</feature>
<dbReference type="InterPro" id="IPR050256">
    <property type="entry name" value="Glycosyltransferase_2"/>
</dbReference>
<dbReference type="Gene3D" id="3.90.550.10">
    <property type="entry name" value="Spore Coat Polysaccharide Biosynthesis Protein SpsA, Chain A"/>
    <property type="match status" value="1"/>
</dbReference>
<proteinExistence type="predicted"/>
<accession>A0ABU9L3Y6</accession>
<evidence type="ECO:0000259" key="2">
    <source>
        <dbReference type="Pfam" id="PF00535"/>
    </source>
</evidence>
<evidence type="ECO:0000313" key="4">
    <source>
        <dbReference type="Proteomes" id="UP001474120"/>
    </source>
</evidence>
<dbReference type="SUPFAM" id="SSF53448">
    <property type="entry name" value="Nucleotide-diphospho-sugar transferases"/>
    <property type="match status" value="1"/>
</dbReference>
<feature type="transmembrane region" description="Helical" evidence="1">
    <location>
        <begin position="250"/>
        <end position="273"/>
    </location>
</feature>
<organism evidence="3 4">
    <name type="scientific">Lutimonas vermicola</name>
    <dbReference type="NCBI Taxonomy" id="414288"/>
    <lineage>
        <taxon>Bacteria</taxon>
        <taxon>Pseudomonadati</taxon>
        <taxon>Bacteroidota</taxon>
        <taxon>Flavobacteriia</taxon>
        <taxon>Flavobacteriales</taxon>
        <taxon>Flavobacteriaceae</taxon>
        <taxon>Lutimonas</taxon>
    </lineage>
</organism>
<keyword evidence="1" id="KW-0812">Transmembrane</keyword>